<dbReference type="Proteomes" id="UP000321933">
    <property type="component" value="Unassembled WGS sequence"/>
</dbReference>
<gene>
    <name evidence="2" type="ORF">FVW59_04415</name>
</gene>
<sequence>MNFLNSFPPIALCGRLLLGIGLMLFLRFLLVPTAWIFYELYHLSGWDLVYWGYSLFKVGGYYFNHWPYQTRICIALGLTVAVPWRWLLWSLRSNVTTKAPEQ</sequence>
<dbReference type="RefSeq" id="WP_148063046.1">
    <property type="nucleotide sequence ID" value="NZ_VRYZ01000002.1"/>
</dbReference>
<keyword evidence="3" id="KW-1185">Reference proteome</keyword>
<name>A0A5C9A007_9GAMM</name>
<proteinExistence type="predicted"/>
<keyword evidence="1" id="KW-1133">Transmembrane helix</keyword>
<comment type="caution">
    <text evidence="2">The sequence shown here is derived from an EMBL/GenBank/DDBJ whole genome shotgun (WGS) entry which is preliminary data.</text>
</comment>
<feature type="transmembrane region" description="Helical" evidence="1">
    <location>
        <begin position="12"/>
        <end position="38"/>
    </location>
</feature>
<protein>
    <submittedName>
        <fullName evidence="2">Uncharacterized protein</fullName>
    </submittedName>
</protein>
<feature type="transmembrane region" description="Helical" evidence="1">
    <location>
        <begin position="68"/>
        <end position="88"/>
    </location>
</feature>
<accession>A0A5C9A007</accession>
<evidence type="ECO:0000256" key="1">
    <source>
        <dbReference type="SAM" id="Phobius"/>
    </source>
</evidence>
<organism evidence="2 3">
    <name type="scientific">Parahaliea aestuarii</name>
    <dbReference type="NCBI Taxonomy" id="1852021"/>
    <lineage>
        <taxon>Bacteria</taxon>
        <taxon>Pseudomonadati</taxon>
        <taxon>Pseudomonadota</taxon>
        <taxon>Gammaproteobacteria</taxon>
        <taxon>Cellvibrionales</taxon>
        <taxon>Halieaceae</taxon>
        <taxon>Parahaliea</taxon>
    </lineage>
</organism>
<dbReference type="OrthoDB" id="5739972at2"/>
<reference evidence="2 3" key="1">
    <citation type="submission" date="2019-08" db="EMBL/GenBank/DDBJ databases">
        <title>Parahaliea maris sp. nov., isolated from the surface seawater.</title>
        <authorList>
            <person name="Liu Y."/>
        </authorList>
    </citation>
    <scope>NUCLEOTIDE SEQUENCE [LARGE SCALE GENOMIC DNA]</scope>
    <source>
        <strain evidence="2 3">S2-26</strain>
    </source>
</reference>
<evidence type="ECO:0000313" key="2">
    <source>
        <dbReference type="EMBL" id="TXS93110.1"/>
    </source>
</evidence>
<keyword evidence="1" id="KW-0472">Membrane</keyword>
<keyword evidence="1" id="KW-0812">Transmembrane</keyword>
<dbReference type="AlphaFoldDB" id="A0A5C9A007"/>
<evidence type="ECO:0000313" key="3">
    <source>
        <dbReference type="Proteomes" id="UP000321933"/>
    </source>
</evidence>
<dbReference type="EMBL" id="VRYZ01000002">
    <property type="protein sequence ID" value="TXS93110.1"/>
    <property type="molecule type" value="Genomic_DNA"/>
</dbReference>